<reference evidence="1" key="2">
    <citation type="submission" date="2017-11" db="EMBL/GenBank/DDBJ databases">
        <title>Coralsnake Venomics: Analyses of Venom Gland Transcriptomes and Proteomes of Six Brazilian Taxa.</title>
        <authorList>
            <person name="Aird S.D."/>
            <person name="Jorge da Silva N."/>
            <person name="Qiu L."/>
            <person name="Villar-Briones A."/>
            <person name="Aparecida-Saddi V."/>
            <person name="Campos-Telles M.P."/>
            <person name="Grau M."/>
            <person name="Mikheyev A.S."/>
        </authorList>
    </citation>
    <scope>NUCLEOTIDE SEQUENCE</scope>
    <source>
        <tissue evidence="1">Venom_gland</tissue>
    </source>
</reference>
<protein>
    <submittedName>
        <fullName evidence="1">Uncharacterized protein</fullName>
    </submittedName>
</protein>
<accession>A0A2D4ID61</accession>
<reference evidence="1" key="1">
    <citation type="submission" date="2017-07" db="EMBL/GenBank/DDBJ databases">
        <authorList>
            <person name="Mikheyev A."/>
            <person name="Grau M."/>
        </authorList>
    </citation>
    <scope>NUCLEOTIDE SEQUENCE</scope>
    <source>
        <tissue evidence="1">Venom_gland</tissue>
    </source>
</reference>
<dbReference type="AlphaFoldDB" id="A0A2D4ID61"/>
<name>A0A2D4ID61_MICLE</name>
<proteinExistence type="predicted"/>
<organism evidence="1">
    <name type="scientific">Micrurus lemniscatus lemniscatus</name>
    <dbReference type="NCBI Taxonomy" id="129467"/>
    <lineage>
        <taxon>Eukaryota</taxon>
        <taxon>Metazoa</taxon>
        <taxon>Chordata</taxon>
        <taxon>Craniata</taxon>
        <taxon>Vertebrata</taxon>
        <taxon>Euteleostomi</taxon>
        <taxon>Lepidosauria</taxon>
        <taxon>Squamata</taxon>
        <taxon>Bifurcata</taxon>
        <taxon>Unidentata</taxon>
        <taxon>Episquamata</taxon>
        <taxon>Toxicofera</taxon>
        <taxon>Serpentes</taxon>
        <taxon>Colubroidea</taxon>
        <taxon>Elapidae</taxon>
        <taxon>Elapinae</taxon>
        <taxon>Micrurus</taxon>
    </lineage>
</organism>
<sequence>MLYYLYEQNHLPPEPAIEGQALDLPGKAVQQGNPLPRSPPSWRLPNGAGWPSLQNDLEGFLRSLPMHAFCDPVFCWTFQRHHLTFMDRMPDFRCNLFRGSLGSLSSLVLIINWDSSGDLG</sequence>
<evidence type="ECO:0000313" key="1">
    <source>
        <dbReference type="EMBL" id="LAA82167.1"/>
    </source>
</evidence>
<dbReference type="EMBL" id="IACK01092857">
    <property type="protein sequence ID" value="LAA82167.1"/>
    <property type="molecule type" value="Transcribed_RNA"/>
</dbReference>